<dbReference type="InterPro" id="IPR011126">
    <property type="entry name" value="Hpr_kin/Pase_Hpr_N"/>
</dbReference>
<evidence type="ECO:0000256" key="11">
    <source>
        <dbReference type="ARBA" id="ARBA00023268"/>
    </source>
</evidence>
<feature type="active site" evidence="14">
    <location>
        <position position="242"/>
    </location>
</feature>
<dbReference type="InterPro" id="IPR028979">
    <property type="entry name" value="Ser_kin/Pase_Hpr-like_N_sf"/>
</dbReference>
<evidence type="ECO:0000256" key="4">
    <source>
        <dbReference type="ARBA" id="ARBA00022527"/>
    </source>
</evidence>
<evidence type="ECO:0000256" key="1">
    <source>
        <dbReference type="ARBA" id="ARBA00001120"/>
    </source>
</evidence>
<evidence type="ECO:0000256" key="3">
    <source>
        <dbReference type="ARBA" id="ARBA00006883"/>
    </source>
</evidence>
<comment type="catalytic activity">
    <reaction evidence="13 14">
        <text>[HPr protein]-O-phospho-L-serine + phosphate + H(+) = [HPr protein]-L-serine + diphosphate</text>
        <dbReference type="Rhea" id="RHEA:46604"/>
        <dbReference type="Rhea" id="RHEA-COMP:11602"/>
        <dbReference type="Rhea" id="RHEA-COMP:11603"/>
        <dbReference type="ChEBI" id="CHEBI:15378"/>
        <dbReference type="ChEBI" id="CHEBI:29999"/>
        <dbReference type="ChEBI" id="CHEBI:33019"/>
        <dbReference type="ChEBI" id="CHEBI:43474"/>
        <dbReference type="ChEBI" id="CHEBI:83421"/>
    </reaction>
</comment>
<feature type="binding site" evidence="14">
    <location>
        <position position="201"/>
    </location>
    <ligand>
        <name>Mg(2+)</name>
        <dbReference type="ChEBI" id="CHEBI:18420"/>
    </ligand>
</feature>
<dbReference type="SUPFAM" id="SSF75138">
    <property type="entry name" value="HprK N-terminal domain-like"/>
    <property type="match status" value="1"/>
</dbReference>
<keyword evidence="11 14" id="KW-0511">Multifunctional enzyme</keyword>
<protein>
    <recommendedName>
        <fullName evidence="14">HPr kinase/phosphorylase</fullName>
        <shortName evidence="14">HPrK/P</shortName>
        <ecNumber evidence="14">2.7.11.-</ecNumber>
        <ecNumber evidence="14">2.7.4.-</ecNumber>
    </recommendedName>
    <alternativeName>
        <fullName evidence="14">HPr(Ser) kinase/phosphorylase</fullName>
    </alternativeName>
</protein>
<keyword evidence="5 14" id="KW-0808">Transferase</keyword>
<comment type="subunit">
    <text evidence="14">Homohexamer.</text>
</comment>
<keyword evidence="12 14" id="KW-0119">Carbohydrate metabolism</keyword>
<reference evidence="18" key="1">
    <citation type="submission" date="2017-09" db="EMBL/GenBank/DDBJ databases">
        <title>Bacterial strain isolated from the female urinary microbiota.</title>
        <authorList>
            <person name="Thomas-White K."/>
            <person name="Kumar N."/>
            <person name="Forster S."/>
            <person name="Putonti C."/>
            <person name="Lawley T."/>
            <person name="Wolfe A.J."/>
        </authorList>
    </citation>
    <scope>NUCLEOTIDE SEQUENCE [LARGE SCALE GENOMIC DNA]</scope>
    <source>
        <strain evidence="18">UMB0959</strain>
    </source>
</reference>
<sequence>MLTVSNVIERFKLEIITGKTGIHKPITSIDVSRPGLEIAGYFSHYSKERVQLFGLTETTYFNTKLTDEERATRAQLLCTNETPCFIFTDDLIPPKEIIEACENANIPLLKTSNTITNLMFYLTDYLEISLAPETNVHGVLLDVYGIGVLITGESGIGKSEIALELVKNGHRLVADDNVEIKEIGKNVLIGKSPELIENLLEIRGLGIINVMTLFGASVVLSEKRIMLNVHLEFWQEDKEYDRLGLDKRTKNILNSEIPSKLIPVRPGRNVSNIIEVAAMDFRLQNMGVSAAREFNERLIAHIRSKDNGGK</sequence>
<dbReference type="GO" id="GO:0000287">
    <property type="term" value="F:magnesium ion binding"/>
    <property type="evidence" value="ECO:0007669"/>
    <property type="project" value="UniProtKB-UniRule"/>
</dbReference>
<feature type="active site" evidence="14">
    <location>
        <position position="158"/>
    </location>
</feature>
<feature type="active site" description="Proton acceptor; for phosphorylation activity. Proton donor; for dephosphorylation activity" evidence="14">
    <location>
        <position position="176"/>
    </location>
</feature>
<comment type="cofactor">
    <cofactor evidence="2 14">
        <name>Mg(2+)</name>
        <dbReference type="ChEBI" id="CHEBI:18420"/>
    </cofactor>
</comment>
<dbReference type="GO" id="GO:0004674">
    <property type="term" value="F:protein serine/threonine kinase activity"/>
    <property type="evidence" value="ECO:0007669"/>
    <property type="project" value="UniProtKB-KW"/>
</dbReference>
<dbReference type="EC" id="2.7.11.-" evidence="14"/>
<dbReference type="RefSeq" id="WP_070622516.1">
    <property type="nucleotide sequence ID" value="NZ_CP136964.1"/>
</dbReference>
<dbReference type="InterPro" id="IPR011104">
    <property type="entry name" value="Hpr_kin/Pase_C"/>
</dbReference>
<keyword evidence="8 14" id="KW-0418">Kinase</keyword>
<dbReference type="InterPro" id="IPR003755">
    <property type="entry name" value="HPr(Ser)_kin/Pase"/>
</dbReference>
<keyword evidence="6 14" id="KW-0479">Metal-binding</keyword>
<keyword evidence="7 14" id="KW-0547">Nucleotide-binding</keyword>
<dbReference type="EMBL" id="CP136964">
    <property type="protein sequence ID" value="WOS95984.1"/>
    <property type="molecule type" value="Genomic_DNA"/>
</dbReference>
<evidence type="ECO:0000313" key="18">
    <source>
        <dbReference type="Proteomes" id="UP000243626"/>
    </source>
</evidence>
<comment type="similarity">
    <text evidence="3 14">Belongs to the HPrK/P family.</text>
</comment>
<dbReference type="InterPro" id="IPR027417">
    <property type="entry name" value="P-loop_NTPase"/>
</dbReference>
<evidence type="ECO:0000256" key="2">
    <source>
        <dbReference type="ARBA" id="ARBA00001946"/>
    </source>
</evidence>
<dbReference type="GO" id="GO:0005524">
    <property type="term" value="F:ATP binding"/>
    <property type="evidence" value="ECO:0007669"/>
    <property type="project" value="UniProtKB-UniRule"/>
</dbReference>
<feature type="region of interest" description="Important for the catalytic mechanism of both phosphorylation and dephosphorylation" evidence="14">
    <location>
        <begin position="200"/>
        <end position="209"/>
    </location>
</feature>
<comment type="catalytic activity">
    <reaction evidence="1 14">
        <text>[HPr protein]-L-serine + ATP = [HPr protein]-O-phospho-L-serine + ADP + H(+)</text>
        <dbReference type="Rhea" id="RHEA:46600"/>
        <dbReference type="Rhea" id="RHEA-COMP:11602"/>
        <dbReference type="Rhea" id="RHEA-COMP:11603"/>
        <dbReference type="ChEBI" id="CHEBI:15378"/>
        <dbReference type="ChEBI" id="CHEBI:29999"/>
        <dbReference type="ChEBI" id="CHEBI:30616"/>
        <dbReference type="ChEBI" id="CHEBI:83421"/>
        <dbReference type="ChEBI" id="CHEBI:456216"/>
    </reaction>
</comment>
<dbReference type="Proteomes" id="UP000243626">
    <property type="component" value="Chromosome"/>
</dbReference>
<dbReference type="PANTHER" id="PTHR30305:SF1">
    <property type="entry name" value="HPR KINASE_PHOSPHORYLASE"/>
    <property type="match status" value="1"/>
</dbReference>
<proteinExistence type="inferred from homology"/>
<accession>A0AAF0YLL8</accession>
<feature type="binding site" evidence="14">
    <location>
        <begin position="152"/>
        <end position="159"/>
    </location>
    <ligand>
        <name>ATP</name>
        <dbReference type="ChEBI" id="CHEBI:30616"/>
    </ligand>
</feature>
<dbReference type="GO" id="GO:0004712">
    <property type="term" value="F:protein serine/threonine/tyrosine kinase activity"/>
    <property type="evidence" value="ECO:0007669"/>
    <property type="project" value="UniProtKB-UniRule"/>
</dbReference>
<feature type="binding site" evidence="14">
    <location>
        <position position="159"/>
    </location>
    <ligand>
        <name>Mg(2+)</name>
        <dbReference type="ChEBI" id="CHEBI:18420"/>
    </ligand>
</feature>
<evidence type="ECO:0000256" key="14">
    <source>
        <dbReference type="HAMAP-Rule" id="MF_01249"/>
    </source>
</evidence>
<gene>
    <name evidence="14 17" type="primary">hprK</name>
    <name evidence="17" type="ORF">CJ229_007820</name>
</gene>
<evidence type="ECO:0000256" key="10">
    <source>
        <dbReference type="ARBA" id="ARBA00022842"/>
    </source>
</evidence>
<dbReference type="GO" id="GO:0006109">
    <property type="term" value="P:regulation of carbohydrate metabolic process"/>
    <property type="evidence" value="ECO:0007669"/>
    <property type="project" value="UniProtKB-UniRule"/>
</dbReference>
<evidence type="ECO:0000256" key="13">
    <source>
        <dbReference type="ARBA" id="ARBA00047657"/>
    </source>
</evidence>
<dbReference type="SUPFAM" id="SSF53795">
    <property type="entry name" value="PEP carboxykinase-like"/>
    <property type="match status" value="1"/>
</dbReference>
<name>A0AAF0YLL8_9STAP</name>
<feature type="region of interest" description="Important for the catalytic mechanism of dephosphorylation" evidence="14">
    <location>
        <begin position="263"/>
        <end position="268"/>
    </location>
</feature>
<dbReference type="Gene3D" id="3.40.1390.20">
    <property type="entry name" value="HprK N-terminal domain-like"/>
    <property type="match status" value="1"/>
</dbReference>
<evidence type="ECO:0000313" key="17">
    <source>
        <dbReference type="EMBL" id="WOS95984.1"/>
    </source>
</evidence>
<organism evidence="17 18">
    <name type="scientific">Nosocomiicoccus massiliensis</name>
    <dbReference type="NCBI Taxonomy" id="1232430"/>
    <lineage>
        <taxon>Bacteria</taxon>
        <taxon>Bacillati</taxon>
        <taxon>Bacillota</taxon>
        <taxon>Bacilli</taxon>
        <taxon>Bacillales</taxon>
        <taxon>Staphylococcaceae</taxon>
        <taxon>Nosocomiicoccus</taxon>
    </lineage>
</organism>
<feature type="domain" description="HPr(Ser) kinase/phosphorylase N-terminal" evidence="15">
    <location>
        <begin position="3"/>
        <end position="126"/>
    </location>
</feature>
<dbReference type="NCBIfam" id="TIGR00679">
    <property type="entry name" value="hpr-ser"/>
    <property type="match status" value="1"/>
</dbReference>
<evidence type="ECO:0000259" key="16">
    <source>
        <dbReference type="Pfam" id="PF07475"/>
    </source>
</evidence>
<dbReference type="CDD" id="cd01918">
    <property type="entry name" value="HprK_C"/>
    <property type="match status" value="1"/>
</dbReference>
<keyword evidence="10 14" id="KW-0460">Magnesium</keyword>
<dbReference type="Gene3D" id="3.40.50.300">
    <property type="entry name" value="P-loop containing nucleotide triphosphate hydrolases"/>
    <property type="match status" value="1"/>
</dbReference>
<evidence type="ECO:0000256" key="9">
    <source>
        <dbReference type="ARBA" id="ARBA00022840"/>
    </source>
</evidence>
<evidence type="ECO:0000256" key="12">
    <source>
        <dbReference type="ARBA" id="ARBA00023277"/>
    </source>
</evidence>
<dbReference type="HAMAP" id="MF_01249">
    <property type="entry name" value="HPr_kinase"/>
    <property type="match status" value="1"/>
</dbReference>
<evidence type="ECO:0000256" key="7">
    <source>
        <dbReference type="ARBA" id="ARBA00022741"/>
    </source>
</evidence>
<dbReference type="EC" id="2.7.4.-" evidence="14"/>
<comment type="function">
    <text evidence="14">Catalyzes the ATP- as well as the pyrophosphate-dependent phosphorylation of a specific serine residue in HPr, a phosphocarrier protein of the phosphoenolpyruvate-dependent sugar phosphotransferase system (PTS). HprK/P also catalyzes the pyrophosphate-producing, inorganic phosphate-dependent dephosphorylation (phosphorolysis) of seryl-phosphorylated HPr (P-Ser-HPr). The two antagonistic activities of HprK/P are regulated by several intracellular metabolites, which change their concentration in response to the absence or presence of rapidly metabolisable carbon sources (glucose, fructose, etc.) in the growth medium. Therefore, by controlling the phosphorylation state of HPr, HPrK/P is a sensor enzyme that plays a major role in the regulation of carbon metabolism and sugar transport: it mediates carbon catabolite repression (CCR), and regulates PTS-catalyzed carbohydrate uptake and inducer exclusion.</text>
</comment>
<evidence type="ECO:0000256" key="8">
    <source>
        <dbReference type="ARBA" id="ARBA00022777"/>
    </source>
</evidence>
<dbReference type="PANTHER" id="PTHR30305">
    <property type="entry name" value="PROTEIN YJDM-RELATED"/>
    <property type="match status" value="1"/>
</dbReference>
<dbReference type="Pfam" id="PF02603">
    <property type="entry name" value="Hpr_kinase_N"/>
    <property type="match status" value="1"/>
</dbReference>
<keyword evidence="9 14" id="KW-0067">ATP-binding</keyword>
<dbReference type="Pfam" id="PF07475">
    <property type="entry name" value="Hpr_kinase_C"/>
    <property type="match status" value="1"/>
</dbReference>
<comment type="miscellaneous">
    <text evidence="14">Both phosphorylation and phosphorolysis are carried out by the same active site and suggest a common mechanism for both reactions.</text>
</comment>
<dbReference type="KEGG" id="nmy:CJ229_007820"/>
<keyword evidence="18" id="KW-1185">Reference proteome</keyword>
<evidence type="ECO:0000259" key="15">
    <source>
        <dbReference type="Pfam" id="PF02603"/>
    </source>
</evidence>
<dbReference type="AlphaFoldDB" id="A0AAF0YLL8"/>
<keyword evidence="4 14" id="KW-0723">Serine/threonine-protein kinase</keyword>
<comment type="domain">
    <text evidence="14">The Walker A ATP-binding motif also binds Pi and PPi.</text>
</comment>
<dbReference type="FunFam" id="3.40.50.300:FF:000174">
    <property type="entry name" value="HPr kinase/phosphorylase"/>
    <property type="match status" value="1"/>
</dbReference>
<feature type="domain" description="HPr kinase/phosphorylase C-terminal" evidence="16">
    <location>
        <begin position="129"/>
        <end position="297"/>
    </location>
</feature>
<evidence type="ECO:0000256" key="6">
    <source>
        <dbReference type="ARBA" id="ARBA00022723"/>
    </source>
</evidence>
<feature type="active site" evidence="14">
    <location>
        <position position="137"/>
    </location>
</feature>
<evidence type="ECO:0000256" key="5">
    <source>
        <dbReference type="ARBA" id="ARBA00022679"/>
    </source>
</evidence>
<dbReference type="GO" id="GO:0000155">
    <property type="term" value="F:phosphorelay sensor kinase activity"/>
    <property type="evidence" value="ECO:0007669"/>
    <property type="project" value="InterPro"/>
</dbReference>